<dbReference type="EMBL" id="CP000283">
    <property type="protein sequence ID" value="ABE38223.1"/>
    <property type="molecule type" value="Genomic_DNA"/>
</dbReference>
<evidence type="ECO:0000256" key="1">
    <source>
        <dbReference type="SAM" id="MobiDB-lite"/>
    </source>
</evidence>
<reference evidence="2 3" key="1">
    <citation type="submission" date="2006-03" db="EMBL/GenBank/DDBJ databases">
        <title>Complete sequence of Rhodopseudomonas palustris BisB5.</title>
        <authorList>
            <consortium name="US DOE Joint Genome Institute"/>
            <person name="Copeland A."/>
            <person name="Lucas S."/>
            <person name="Lapidus A."/>
            <person name="Barry K."/>
            <person name="Detter J.C."/>
            <person name="Glavina del Rio T."/>
            <person name="Hammon N."/>
            <person name="Israni S."/>
            <person name="Dalin E."/>
            <person name="Tice H."/>
            <person name="Pitluck S."/>
            <person name="Chain P."/>
            <person name="Malfatti S."/>
            <person name="Shin M."/>
            <person name="Vergez L."/>
            <person name="Schmutz J."/>
            <person name="Larimer F."/>
            <person name="Land M."/>
            <person name="Hauser L."/>
            <person name="Pelletier D.A."/>
            <person name="Kyrpides N."/>
            <person name="Lykidis A."/>
            <person name="Oda Y."/>
            <person name="Harwood C.S."/>
            <person name="Richardson P."/>
        </authorList>
    </citation>
    <scope>NUCLEOTIDE SEQUENCE [LARGE SCALE GENOMIC DNA]</scope>
    <source>
        <strain evidence="2 3">BisB5</strain>
    </source>
</reference>
<name>Q13CG6_RHOPS</name>
<accession>Q13CG6</accession>
<dbReference type="KEGG" id="rpd:RPD_0985"/>
<protein>
    <submittedName>
        <fullName evidence="2">Putative dehydrogenase</fullName>
    </submittedName>
</protein>
<dbReference type="AlphaFoldDB" id="Q13CG6"/>
<evidence type="ECO:0000313" key="3">
    <source>
        <dbReference type="Proteomes" id="UP000001818"/>
    </source>
</evidence>
<dbReference type="BioCyc" id="RPAL316057:RPD_RS05005-MONOMER"/>
<proteinExistence type="predicted"/>
<dbReference type="HOGENOM" id="CLU_2755238_0_0_5"/>
<evidence type="ECO:0000313" key="2">
    <source>
        <dbReference type="EMBL" id="ABE38223.1"/>
    </source>
</evidence>
<feature type="region of interest" description="Disordered" evidence="1">
    <location>
        <begin position="49"/>
        <end position="70"/>
    </location>
</feature>
<dbReference type="Proteomes" id="UP000001818">
    <property type="component" value="Chromosome"/>
</dbReference>
<organism evidence="2 3">
    <name type="scientific">Rhodopseudomonas palustris (strain BisB5)</name>
    <dbReference type="NCBI Taxonomy" id="316057"/>
    <lineage>
        <taxon>Bacteria</taxon>
        <taxon>Pseudomonadati</taxon>
        <taxon>Pseudomonadota</taxon>
        <taxon>Alphaproteobacteria</taxon>
        <taxon>Hyphomicrobiales</taxon>
        <taxon>Nitrobacteraceae</taxon>
        <taxon>Rhodopseudomonas</taxon>
    </lineage>
</organism>
<sequence>MSSDPTKWRIGLVGYGEVGKNLAENRGANGLGVAAYDLKLGDEGLFRPRGARASPAVPTGVSRRTGFWRR</sequence>
<dbReference type="STRING" id="316057.RPD_0985"/>
<dbReference type="eggNOG" id="COG2084">
    <property type="taxonomic scope" value="Bacteria"/>
</dbReference>
<gene>
    <name evidence="2" type="ordered locus">RPD_0985</name>
</gene>